<reference evidence="3" key="3">
    <citation type="submission" date="2010-09" db="EMBL/GenBank/DDBJ databases">
        <title>Annotation of Gaeumannomyces graminis var. tritici R3-111a-1.</title>
        <authorList>
            <consortium name="The Broad Institute Genome Sequencing Platform"/>
            <person name="Ma L.-J."/>
            <person name="Dead R."/>
            <person name="Young S.K."/>
            <person name="Zeng Q."/>
            <person name="Gargeya S."/>
            <person name="Fitzgerald M."/>
            <person name="Haas B."/>
            <person name="Abouelleil A."/>
            <person name="Alvarado L."/>
            <person name="Arachchi H.M."/>
            <person name="Berlin A."/>
            <person name="Brown A."/>
            <person name="Chapman S.B."/>
            <person name="Chen Z."/>
            <person name="Dunbar C."/>
            <person name="Freedman E."/>
            <person name="Gearin G."/>
            <person name="Gellesch M."/>
            <person name="Goldberg J."/>
            <person name="Griggs A."/>
            <person name="Gujja S."/>
            <person name="Heiman D."/>
            <person name="Howarth C."/>
            <person name="Larson L."/>
            <person name="Lui A."/>
            <person name="MacDonald P.J.P."/>
            <person name="Mehta T."/>
            <person name="Montmayeur A."/>
            <person name="Murphy C."/>
            <person name="Neiman D."/>
            <person name="Pearson M."/>
            <person name="Priest M."/>
            <person name="Roberts A."/>
            <person name="Saif S."/>
            <person name="Shea T."/>
            <person name="Shenoy N."/>
            <person name="Sisk P."/>
            <person name="Stolte C."/>
            <person name="Sykes S."/>
            <person name="Yandava C."/>
            <person name="Wortman J."/>
            <person name="Nusbaum C."/>
            <person name="Birren B."/>
        </authorList>
    </citation>
    <scope>NUCLEOTIDE SEQUENCE</scope>
    <source>
        <strain evidence="3">R3-111a-1</strain>
    </source>
</reference>
<dbReference type="GeneID" id="20348678"/>
<dbReference type="Gene3D" id="3.30.70.330">
    <property type="match status" value="1"/>
</dbReference>
<evidence type="ECO:0000256" key="1">
    <source>
        <dbReference type="ARBA" id="ARBA00022884"/>
    </source>
</evidence>
<reference evidence="4" key="5">
    <citation type="submission" date="2018-04" db="UniProtKB">
        <authorList>
            <consortium name="EnsemblFungi"/>
        </authorList>
    </citation>
    <scope>IDENTIFICATION</scope>
    <source>
        <strain evidence="4">R3-111a-1</strain>
    </source>
</reference>
<organism evidence="3">
    <name type="scientific">Gaeumannomyces tritici (strain R3-111a-1)</name>
    <name type="common">Wheat and barley take-all root rot fungus</name>
    <name type="synonym">Gaeumannomyces graminis var. tritici</name>
    <dbReference type="NCBI Taxonomy" id="644352"/>
    <lineage>
        <taxon>Eukaryota</taxon>
        <taxon>Fungi</taxon>
        <taxon>Dikarya</taxon>
        <taxon>Ascomycota</taxon>
        <taxon>Pezizomycotina</taxon>
        <taxon>Sordariomycetes</taxon>
        <taxon>Sordariomycetidae</taxon>
        <taxon>Magnaporthales</taxon>
        <taxon>Magnaporthaceae</taxon>
        <taxon>Gaeumannomyces</taxon>
    </lineage>
</organism>
<feature type="compositionally biased region" description="Basic and acidic residues" evidence="2">
    <location>
        <begin position="365"/>
        <end position="378"/>
    </location>
</feature>
<protein>
    <recommendedName>
        <fullName evidence="6">RRM domain-containing protein</fullName>
    </recommendedName>
</protein>
<dbReference type="Proteomes" id="UP000006039">
    <property type="component" value="Unassembled WGS sequence"/>
</dbReference>
<dbReference type="HOGENOM" id="CLU_043434_0_0_1"/>
<evidence type="ECO:0000313" key="5">
    <source>
        <dbReference type="Proteomes" id="UP000006039"/>
    </source>
</evidence>
<feature type="region of interest" description="Disordered" evidence="2">
    <location>
        <begin position="92"/>
        <end position="135"/>
    </location>
</feature>
<dbReference type="InterPro" id="IPR035979">
    <property type="entry name" value="RBD_domain_sf"/>
</dbReference>
<name>J3P3Y5_GAET3</name>
<dbReference type="RefSeq" id="XP_009224323.1">
    <property type="nucleotide sequence ID" value="XM_009226059.1"/>
</dbReference>
<dbReference type="InterPro" id="IPR039171">
    <property type="entry name" value="Cwc2/Slt11"/>
</dbReference>
<dbReference type="STRING" id="644352.J3P3Y5"/>
<dbReference type="OrthoDB" id="2935572at2759"/>
<reference evidence="5" key="1">
    <citation type="submission" date="2010-07" db="EMBL/GenBank/DDBJ databases">
        <title>The genome sequence of Gaeumannomyces graminis var. tritici strain R3-111a-1.</title>
        <authorList>
            <consortium name="The Broad Institute Genome Sequencing Platform"/>
            <person name="Ma L.-J."/>
            <person name="Dead R."/>
            <person name="Young S."/>
            <person name="Zeng Q."/>
            <person name="Koehrsen M."/>
            <person name="Alvarado L."/>
            <person name="Berlin A."/>
            <person name="Chapman S.B."/>
            <person name="Chen Z."/>
            <person name="Freedman E."/>
            <person name="Gellesch M."/>
            <person name="Goldberg J."/>
            <person name="Griggs A."/>
            <person name="Gujja S."/>
            <person name="Heilman E.R."/>
            <person name="Heiman D."/>
            <person name="Hepburn T."/>
            <person name="Howarth C."/>
            <person name="Jen D."/>
            <person name="Larson L."/>
            <person name="Mehta T."/>
            <person name="Neiman D."/>
            <person name="Pearson M."/>
            <person name="Roberts A."/>
            <person name="Saif S."/>
            <person name="Shea T."/>
            <person name="Shenoy N."/>
            <person name="Sisk P."/>
            <person name="Stolte C."/>
            <person name="Sykes S."/>
            <person name="Walk T."/>
            <person name="White J."/>
            <person name="Yandava C."/>
            <person name="Haas B."/>
            <person name="Nusbaum C."/>
            <person name="Birren B."/>
        </authorList>
    </citation>
    <scope>NUCLEOTIDE SEQUENCE [LARGE SCALE GENOMIC DNA]</scope>
    <source>
        <strain evidence="5">R3-111a-1</strain>
    </source>
</reference>
<dbReference type="GO" id="GO:0003729">
    <property type="term" value="F:mRNA binding"/>
    <property type="evidence" value="ECO:0007669"/>
    <property type="project" value="TreeGrafter"/>
</dbReference>
<dbReference type="PANTHER" id="PTHR14089">
    <property type="entry name" value="PRE-MRNA-SPLICING FACTOR RBM22"/>
    <property type="match status" value="1"/>
</dbReference>
<dbReference type="VEuPathDB" id="FungiDB:GGTG_08220"/>
<keyword evidence="1" id="KW-0694">RNA-binding</keyword>
<dbReference type="SUPFAM" id="SSF54928">
    <property type="entry name" value="RNA-binding domain, RBD"/>
    <property type="match status" value="1"/>
</dbReference>
<feature type="region of interest" description="Disordered" evidence="2">
    <location>
        <begin position="363"/>
        <end position="384"/>
    </location>
</feature>
<evidence type="ECO:0008006" key="6">
    <source>
        <dbReference type="Google" id="ProtNLM"/>
    </source>
</evidence>
<keyword evidence="5" id="KW-1185">Reference proteome</keyword>
<dbReference type="PANTHER" id="PTHR14089:SF14">
    <property type="entry name" value="RRM DOMAIN-CONTAINING PROTEIN"/>
    <property type="match status" value="1"/>
</dbReference>
<dbReference type="EMBL" id="GL385398">
    <property type="protein sequence ID" value="EJT74379.1"/>
    <property type="molecule type" value="Genomic_DNA"/>
</dbReference>
<dbReference type="EnsemblFungi" id="EJT74379">
    <property type="protein sequence ID" value="EJT74379"/>
    <property type="gene ID" value="GGTG_08220"/>
</dbReference>
<sequence length="418" mass="46242">MGPNSNVATVTVERRYFDTLVRRAQLHVSDVPVSHSLPNDAITVSRADHEALARTARQYANLRQNLVRGGLEEATIELLSQDDATIQDDASSRVLPAQREENKAPVQPRITPGHGPAANPAVMNHRPHTQPGSGRYGTPLGFMVGTHQDQDWSEADGAHEELSLPGDVLTDQTNGMSTGEFPPGAGRPTYERQCSRTIQMSNLPDGATHADITAVVRGGMLLDIFMRPHDRSATVSFLHAQDARAFLEHCRRNDLYVRNKRVEVRWNDRQFILAGHVASKIGSGATRNLVIRRCDSRITEQALREDLDHIHNLVVVKVAFIGSTCYISTNSVHNAMFARTCMMSRFKFKGSKIDWDVDECAQPLDRARPPKPRKETPPAKKPASAITNRFHLLNMDDDEDDDAAPSFAQAKEAVGIIA</sequence>
<evidence type="ECO:0000256" key="2">
    <source>
        <dbReference type="SAM" id="MobiDB-lite"/>
    </source>
</evidence>
<reference evidence="4" key="4">
    <citation type="journal article" date="2015" name="G3 (Bethesda)">
        <title>Genome sequences of three phytopathogenic species of the Magnaporthaceae family of fungi.</title>
        <authorList>
            <person name="Okagaki L.H."/>
            <person name="Nunes C.C."/>
            <person name="Sailsbery J."/>
            <person name="Clay B."/>
            <person name="Brown D."/>
            <person name="John T."/>
            <person name="Oh Y."/>
            <person name="Young N."/>
            <person name="Fitzgerald M."/>
            <person name="Haas B.J."/>
            <person name="Zeng Q."/>
            <person name="Young S."/>
            <person name="Adiconis X."/>
            <person name="Fan L."/>
            <person name="Levin J.Z."/>
            <person name="Mitchell T.K."/>
            <person name="Okubara P.A."/>
            <person name="Farman M.L."/>
            <person name="Kohn L.M."/>
            <person name="Birren B."/>
            <person name="Ma L.-J."/>
            <person name="Dean R.A."/>
        </authorList>
    </citation>
    <scope>NUCLEOTIDE SEQUENCE</scope>
    <source>
        <strain evidence="4">R3-111a-1</strain>
    </source>
</reference>
<dbReference type="InterPro" id="IPR012677">
    <property type="entry name" value="Nucleotide-bd_a/b_plait_sf"/>
</dbReference>
<reference evidence="3" key="2">
    <citation type="submission" date="2010-07" db="EMBL/GenBank/DDBJ databases">
        <authorList>
            <consortium name="The Broad Institute Genome Sequencing Platform"/>
            <consortium name="Broad Institute Genome Sequencing Center for Infectious Disease"/>
            <person name="Ma L.-J."/>
            <person name="Dead R."/>
            <person name="Young S."/>
            <person name="Zeng Q."/>
            <person name="Koehrsen M."/>
            <person name="Alvarado L."/>
            <person name="Berlin A."/>
            <person name="Chapman S.B."/>
            <person name="Chen Z."/>
            <person name="Freedman E."/>
            <person name="Gellesch M."/>
            <person name="Goldberg J."/>
            <person name="Griggs A."/>
            <person name="Gujja S."/>
            <person name="Heilman E.R."/>
            <person name="Heiman D."/>
            <person name="Hepburn T."/>
            <person name="Howarth C."/>
            <person name="Jen D."/>
            <person name="Larson L."/>
            <person name="Mehta T."/>
            <person name="Neiman D."/>
            <person name="Pearson M."/>
            <person name="Roberts A."/>
            <person name="Saif S."/>
            <person name="Shea T."/>
            <person name="Shenoy N."/>
            <person name="Sisk P."/>
            <person name="Stolte C."/>
            <person name="Sykes S."/>
            <person name="Walk T."/>
            <person name="White J."/>
            <person name="Yandava C."/>
            <person name="Haas B."/>
            <person name="Nusbaum C."/>
            <person name="Birren B."/>
        </authorList>
    </citation>
    <scope>NUCLEOTIDE SEQUENCE</scope>
    <source>
        <strain evidence="3">R3-111a-1</strain>
    </source>
</reference>
<evidence type="ECO:0000313" key="3">
    <source>
        <dbReference type="EMBL" id="EJT74379.1"/>
    </source>
</evidence>
<gene>
    <name evidence="4" type="primary">20348678</name>
    <name evidence="3" type="ORF">GGTG_08220</name>
</gene>
<dbReference type="AlphaFoldDB" id="J3P3Y5"/>
<accession>J3P3Y5</accession>
<dbReference type="GO" id="GO:0000398">
    <property type="term" value="P:mRNA splicing, via spliceosome"/>
    <property type="evidence" value="ECO:0007669"/>
    <property type="project" value="TreeGrafter"/>
</dbReference>
<dbReference type="GO" id="GO:0010494">
    <property type="term" value="C:cytoplasmic stress granule"/>
    <property type="evidence" value="ECO:0007669"/>
    <property type="project" value="TreeGrafter"/>
</dbReference>
<dbReference type="eggNOG" id="KOG0118">
    <property type="taxonomic scope" value="Eukaryota"/>
</dbReference>
<proteinExistence type="predicted"/>
<dbReference type="CDD" id="cd12261">
    <property type="entry name" value="RRM1_3_MRN1"/>
    <property type="match status" value="1"/>
</dbReference>
<evidence type="ECO:0000313" key="4">
    <source>
        <dbReference type="EnsemblFungi" id="EJT74379"/>
    </source>
</evidence>